<comment type="caution">
    <text evidence="2">The sequence shown here is derived from an EMBL/GenBank/DDBJ whole genome shotgun (WGS) entry which is preliminary data.</text>
</comment>
<organism evidence="2 3">
    <name type="scientific">Proteiniclasticum aestuarii</name>
    <dbReference type="NCBI Taxonomy" id="2817862"/>
    <lineage>
        <taxon>Bacteria</taxon>
        <taxon>Bacillati</taxon>
        <taxon>Bacillota</taxon>
        <taxon>Clostridia</taxon>
        <taxon>Eubacteriales</taxon>
        <taxon>Clostridiaceae</taxon>
        <taxon>Proteiniclasticum</taxon>
    </lineage>
</organism>
<sequence>MRKNAIRMILPVLLTGLVILYLLSLLSAPMKESILYSEVQRFYLLRTAELFLLILFGMLIEFRKVMAVLRKGVAFQPILLAFAIVLLILLLLPVRLSLSVAESTSFFSLLNLEGIRSILGILTGILLVRSVSDPAAEWETILADDALMRKHAK</sequence>
<dbReference type="EMBL" id="JAFNJU010000002">
    <property type="protein sequence ID" value="MBO1264262.1"/>
    <property type="molecule type" value="Genomic_DNA"/>
</dbReference>
<evidence type="ECO:0000256" key="1">
    <source>
        <dbReference type="SAM" id="Phobius"/>
    </source>
</evidence>
<keyword evidence="1" id="KW-0812">Transmembrane</keyword>
<keyword evidence="1" id="KW-0472">Membrane</keyword>
<name>A0A939HA89_9CLOT</name>
<dbReference type="Proteomes" id="UP000664218">
    <property type="component" value="Unassembled WGS sequence"/>
</dbReference>
<proteinExistence type="predicted"/>
<protein>
    <submittedName>
        <fullName evidence="2">Uncharacterized protein</fullName>
    </submittedName>
</protein>
<evidence type="ECO:0000313" key="2">
    <source>
        <dbReference type="EMBL" id="MBO1264262.1"/>
    </source>
</evidence>
<keyword evidence="1" id="KW-1133">Transmembrane helix</keyword>
<feature type="transmembrane region" description="Helical" evidence="1">
    <location>
        <begin position="106"/>
        <end position="128"/>
    </location>
</feature>
<reference evidence="2" key="1">
    <citation type="submission" date="2021-03" db="EMBL/GenBank/DDBJ databases">
        <title>Proteiniclasticum marinus sp. nov., isolated from tidal flat sediment.</title>
        <authorList>
            <person name="Namirimu T."/>
            <person name="Yang J.-A."/>
            <person name="Yang S.-H."/>
            <person name="Kim Y.-J."/>
            <person name="Kwon K.K."/>
        </authorList>
    </citation>
    <scope>NUCLEOTIDE SEQUENCE</scope>
    <source>
        <strain evidence="2">SCR006</strain>
    </source>
</reference>
<dbReference type="AlphaFoldDB" id="A0A939HA89"/>
<feature type="transmembrane region" description="Helical" evidence="1">
    <location>
        <begin position="43"/>
        <end position="62"/>
    </location>
</feature>
<feature type="transmembrane region" description="Helical" evidence="1">
    <location>
        <begin position="74"/>
        <end position="94"/>
    </location>
</feature>
<dbReference type="RefSeq" id="WP_207598775.1">
    <property type="nucleotide sequence ID" value="NZ_JAFNJU010000002.1"/>
</dbReference>
<gene>
    <name evidence="2" type="ORF">J3A84_04280</name>
</gene>
<accession>A0A939HA89</accession>
<evidence type="ECO:0000313" key="3">
    <source>
        <dbReference type="Proteomes" id="UP000664218"/>
    </source>
</evidence>
<keyword evidence="3" id="KW-1185">Reference proteome</keyword>